<name>A0ABW5BCE2_9BACT</name>
<proteinExistence type="predicted"/>
<keyword evidence="2" id="KW-1185">Reference proteome</keyword>
<reference evidence="2" key="1">
    <citation type="journal article" date="2019" name="Int. J. Syst. Evol. Microbiol.">
        <title>The Global Catalogue of Microorganisms (GCM) 10K type strain sequencing project: providing services to taxonomists for standard genome sequencing and annotation.</title>
        <authorList>
            <consortium name="The Broad Institute Genomics Platform"/>
            <consortium name="The Broad Institute Genome Sequencing Center for Infectious Disease"/>
            <person name="Wu L."/>
            <person name="Ma J."/>
        </authorList>
    </citation>
    <scope>NUCLEOTIDE SEQUENCE [LARGE SCALE GENOMIC DNA]</scope>
    <source>
        <strain evidence="2">KCTC 19812</strain>
    </source>
</reference>
<protein>
    <submittedName>
        <fullName evidence="1">Uncharacterized protein</fullName>
    </submittedName>
</protein>
<organism evidence="1 2">
    <name type="scientific">Shivajiella indica</name>
    <dbReference type="NCBI Taxonomy" id="872115"/>
    <lineage>
        <taxon>Bacteria</taxon>
        <taxon>Pseudomonadati</taxon>
        <taxon>Bacteroidota</taxon>
        <taxon>Cytophagia</taxon>
        <taxon>Cytophagales</taxon>
        <taxon>Cyclobacteriaceae</taxon>
        <taxon>Shivajiella</taxon>
    </lineage>
</organism>
<evidence type="ECO:0000313" key="2">
    <source>
        <dbReference type="Proteomes" id="UP001597414"/>
    </source>
</evidence>
<gene>
    <name evidence="1" type="ORF">ACFSKV_13120</name>
</gene>
<comment type="caution">
    <text evidence="1">The sequence shown here is derived from an EMBL/GenBank/DDBJ whole genome shotgun (WGS) entry which is preliminary data.</text>
</comment>
<dbReference type="EMBL" id="JBHUIV010000018">
    <property type="protein sequence ID" value="MFD2202510.1"/>
    <property type="molecule type" value="Genomic_DNA"/>
</dbReference>
<dbReference type="RefSeq" id="WP_380803512.1">
    <property type="nucleotide sequence ID" value="NZ_JBHUIV010000018.1"/>
</dbReference>
<accession>A0ABW5BCE2</accession>
<evidence type="ECO:0000313" key="1">
    <source>
        <dbReference type="EMBL" id="MFD2202510.1"/>
    </source>
</evidence>
<dbReference type="Proteomes" id="UP001597414">
    <property type="component" value="Unassembled WGS sequence"/>
</dbReference>
<sequence length="140" mass="16134">MKNFITTFLLFLISILVFAKETEEKTFLVLFDRAELKEYKTSPNYIELSLTNIFKTKSYSGNSDAAIIVKVPYSNIDECQLGYIFVRVNNKTILPLQDIALKIIDLDYSKTTYDQLLTSFEDKAQKNKKNNKTVKTIPSL</sequence>